<proteinExistence type="predicted"/>
<protein>
    <submittedName>
        <fullName evidence="2">Uncharacterized DUF554 membrane protein</fullName>
    </submittedName>
</protein>
<keyword evidence="1" id="KW-0812">Transmembrane</keyword>
<evidence type="ECO:0000256" key="1">
    <source>
        <dbReference type="SAM" id="Phobius"/>
    </source>
</evidence>
<dbReference type="Pfam" id="PF04474">
    <property type="entry name" value="DUF554"/>
    <property type="match status" value="1"/>
</dbReference>
<feature type="transmembrane region" description="Helical" evidence="1">
    <location>
        <begin position="6"/>
        <end position="26"/>
    </location>
</feature>
<dbReference type="AlphaFoldDB" id="A0A6J4PZK3"/>
<accession>A0A6J4PZK3</accession>
<dbReference type="EMBL" id="CADCVB010000093">
    <property type="protein sequence ID" value="CAA9426214.1"/>
    <property type="molecule type" value="Genomic_DNA"/>
</dbReference>
<dbReference type="PANTHER" id="PTHR36111">
    <property type="entry name" value="INNER MEMBRANE PROTEIN-RELATED"/>
    <property type="match status" value="1"/>
</dbReference>
<keyword evidence="1" id="KW-1133">Transmembrane helix</keyword>
<gene>
    <name evidence="2" type="ORF">AVDCRST_MAG78-1321</name>
</gene>
<feature type="transmembrane region" description="Helical" evidence="1">
    <location>
        <begin position="182"/>
        <end position="201"/>
    </location>
</feature>
<keyword evidence="1" id="KW-0472">Membrane</keyword>
<evidence type="ECO:0000313" key="2">
    <source>
        <dbReference type="EMBL" id="CAA9426214.1"/>
    </source>
</evidence>
<dbReference type="PANTHER" id="PTHR36111:SF2">
    <property type="entry name" value="INNER MEMBRANE PROTEIN"/>
    <property type="match status" value="1"/>
</dbReference>
<feature type="transmembrane region" description="Helical" evidence="1">
    <location>
        <begin position="33"/>
        <end position="51"/>
    </location>
</feature>
<feature type="transmembrane region" description="Helical" evidence="1">
    <location>
        <begin position="100"/>
        <end position="119"/>
    </location>
</feature>
<feature type="transmembrane region" description="Helical" evidence="1">
    <location>
        <begin position="139"/>
        <end position="162"/>
    </location>
</feature>
<name>A0A6J4PZK3_9ACTN</name>
<dbReference type="InterPro" id="IPR007563">
    <property type="entry name" value="DUF554"/>
</dbReference>
<feature type="transmembrane region" description="Helical" evidence="1">
    <location>
        <begin position="207"/>
        <end position="228"/>
    </location>
</feature>
<sequence length="230" mass="23502">MGLGTAINVVAVLVGGGVGILVGARLPQEMRQTAMQAIGLVTLLIGVANFLESDNPLVPLVSVVAGLVIGEVLGIDAALKRLGYYLQRRFSKGESSVSRAFVTTSLLFCVGPLTVLGSLEDGLTGDYSLLALKSALDFVASLSFASVLGWGVLLSAGTILVVQGTLTLSAGLLGEVVTGPMIEATTATGGVLIVGLGLVLLELKEVRVANMLPALVIAPLLIATTPLWPL</sequence>
<reference evidence="2" key="1">
    <citation type="submission" date="2020-02" db="EMBL/GenBank/DDBJ databases">
        <authorList>
            <person name="Meier V. D."/>
        </authorList>
    </citation>
    <scope>NUCLEOTIDE SEQUENCE</scope>
    <source>
        <strain evidence="2">AVDCRST_MAG78</strain>
    </source>
</reference>
<organism evidence="2">
    <name type="scientific">uncultured Rubrobacteraceae bacterium</name>
    <dbReference type="NCBI Taxonomy" id="349277"/>
    <lineage>
        <taxon>Bacteria</taxon>
        <taxon>Bacillati</taxon>
        <taxon>Actinomycetota</taxon>
        <taxon>Rubrobacteria</taxon>
        <taxon>Rubrobacterales</taxon>
        <taxon>Rubrobacteraceae</taxon>
        <taxon>environmental samples</taxon>
    </lineage>
</organism>
<feature type="transmembrane region" description="Helical" evidence="1">
    <location>
        <begin position="57"/>
        <end position="79"/>
    </location>
</feature>